<dbReference type="Proteomes" id="UP000231843">
    <property type="component" value="Unassembled WGS sequence"/>
</dbReference>
<protein>
    <submittedName>
        <fullName evidence="2">Uncharacterized protein</fullName>
    </submittedName>
</protein>
<dbReference type="AlphaFoldDB" id="A0A2N0A169"/>
<feature type="transmembrane region" description="Helical" evidence="1">
    <location>
        <begin position="20"/>
        <end position="39"/>
    </location>
</feature>
<name>A0A2N0A169_9LEPT</name>
<proteinExistence type="predicted"/>
<dbReference type="OrthoDB" id="343789at2"/>
<sequence>MNVQGKSGRGVQSSEEGSCFLFFNSVFFSFGASVISLPIHSNSEKSIFRTGFVSVIQPNCETSKVTQIPNKKRL</sequence>
<keyword evidence="1" id="KW-1133">Transmembrane helix</keyword>
<accession>A0A2N0A169</accession>
<evidence type="ECO:0000313" key="3">
    <source>
        <dbReference type="Proteomes" id="UP000231843"/>
    </source>
</evidence>
<gene>
    <name evidence="2" type="ORF">CH365_06480</name>
</gene>
<comment type="caution">
    <text evidence="2">The sequence shown here is derived from an EMBL/GenBank/DDBJ whole genome shotgun (WGS) entry which is preliminary data.</text>
</comment>
<evidence type="ECO:0000256" key="1">
    <source>
        <dbReference type="SAM" id="Phobius"/>
    </source>
</evidence>
<keyword evidence="1" id="KW-0812">Transmembrane</keyword>
<keyword evidence="1" id="KW-0472">Membrane</keyword>
<keyword evidence="3" id="KW-1185">Reference proteome</keyword>
<organism evidence="2 3">
    <name type="scientific">Leptospira neocaledonica</name>
    <dbReference type="NCBI Taxonomy" id="2023192"/>
    <lineage>
        <taxon>Bacteria</taxon>
        <taxon>Pseudomonadati</taxon>
        <taxon>Spirochaetota</taxon>
        <taxon>Spirochaetia</taxon>
        <taxon>Leptospirales</taxon>
        <taxon>Leptospiraceae</taxon>
        <taxon>Leptospira</taxon>
    </lineage>
</organism>
<reference evidence="2 3" key="1">
    <citation type="submission" date="2017-07" db="EMBL/GenBank/DDBJ databases">
        <title>Leptospira spp. isolated from tropical soils.</title>
        <authorList>
            <person name="Thibeaux R."/>
            <person name="Iraola G."/>
            <person name="Ferres I."/>
            <person name="Bierque E."/>
            <person name="Girault D."/>
            <person name="Soupe-Gilbert M.-E."/>
            <person name="Picardeau M."/>
            <person name="Goarant C."/>
        </authorList>
    </citation>
    <scope>NUCLEOTIDE SEQUENCE [LARGE SCALE GENOMIC DNA]</scope>
    <source>
        <strain evidence="2 3">ES4-C-A1</strain>
    </source>
</reference>
<dbReference type="EMBL" id="NPEA01000003">
    <property type="protein sequence ID" value="PJZ78060.1"/>
    <property type="molecule type" value="Genomic_DNA"/>
</dbReference>
<evidence type="ECO:0000313" key="2">
    <source>
        <dbReference type="EMBL" id="PJZ78060.1"/>
    </source>
</evidence>